<feature type="domain" description="ABC transmembrane type-1" evidence="8">
    <location>
        <begin position="76"/>
        <end position="259"/>
    </location>
</feature>
<dbReference type="NCBIfam" id="TIGR01097">
    <property type="entry name" value="PhnE"/>
    <property type="match status" value="1"/>
</dbReference>
<dbReference type="InterPro" id="IPR035906">
    <property type="entry name" value="MetI-like_sf"/>
</dbReference>
<comment type="caution">
    <text evidence="9">The sequence shown here is derived from an EMBL/GenBank/DDBJ whole genome shotgun (WGS) entry which is preliminary data.</text>
</comment>
<sequence length="271" mass="29098">MNMGSYTLLVARPPGNLGWWPRAGIAAGLLALLWWAAQGSQVSFGELAKGLPWIADFLSRMFPPNLAFLDKLVRPAIETIQIAIWGTLLAVILALPLCFLAARNLTPGPVVYHATRQVLNVTRGINEIILALVFVAAVGLGPFPGVLALAVHGAGMLGKFFAESIEEIDSGPIEALRSTGAGPIQIIIFGVLPQVVTAWIAVVLYRFETNLRQATVLGMVGAGGIGFELVGSMKLFQYQDTATCILVIIAMVMAADYMSTWLRARIQQGNR</sequence>
<dbReference type="Proteomes" id="UP000321638">
    <property type="component" value="Unassembled WGS sequence"/>
</dbReference>
<keyword evidence="6 7" id="KW-0472">Membrane</keyword>
<name>A0A5C8PHC7_9HYPH</name>
<dbReference type="Gene3D" id="1.10.3720.10">
    <property type="entry name" value="MetI-like"/>
    <property type="match status" value="1"/>
</dbReference>
<proteinExistence type="inferred from homology"/>
<evidence type="ECO:0000313" key="9">
    <source>
        <dbReference type="EMBL" id="TXL72591.1"/>
    </source>
</evidence>
<evidence type="ECO:0000313" key="10">
    <source>
        <dbReference type="Proteomes" id="UP000321638"/>
    </source>
</evidence>
<dbReference type="CDD" id="cd06261">
    <property type="entry name" value="TM_PBP2"/>
    <property type="match status" value="1"/>
</dbReference>
<keyword evidence="10" id="KW-1185">Reference proteome</keyword>
<dbReference type="GO" id="GO:0015416">
    <property type="term" value="F:ABC-type phosphonate transporter activity"/>
    <property type="evidence" value="ECO:0007669"/>
    <property type="project" value="InterPro"/>
</dbReference>
<feature type="transmembrane region" description="Helical" evidence="7">
    <location>
        <begin position="186"/>
        <end position="205"/>
    </location>
</feature>
<evidence type="ECO:0000256" key="3">
    <source>
        <dbReference type="ARBA" id="ARBA00022475"/>
    </source>
</evidence>
<dbReference type="PANTHER" id="PTHR30043">
    <property type="entry name" value="PHOSPHONATES TRANSPORT SYSTEM PERMEASE PROTEIN"/>
    <property type="match status" value="1"/>
</dbReference>
<keyword evidence="4 7" id="KW-0812">Transmembrane</keyword>
<evidence type="ECO:0000256" key="4">
    <source>
        <dbReference type="ARBA" id="ARBA00022692"/>
    </source>
</evidence>
<reference evidence="9 10" key="1">
    <citation type="submission" date="2019-06" db="EMBL/GenBank/DDBJ databases">
        <title>New taxonomy in bacterial strain CC-CFT640, isolated from vineyard.</title>
        <authorList>
            <person name="Lin S.-Y."/>
            <person name="Tsai C.-F."/>
            <person name="Young C.-C."/>
        </authorList>
    </citation>
    <scope>NUCLEOTIDE SEQUENCE [LARGE SCALE GENOMIC DNA]</scope>
    <source>
        <strain evidence="9 10">CC-CFT640</strain>
    </source>
</reference>
<dbReference type="InterPro" id="IPR005769">
    <property type="entry name" value="PhnE/PtxC"/>
</dbReference>
<dbReference type="GO" id="GO:0005886">
    <property type="term" value="C:plasma membrane"/>
    <property type="evidence" value="ECO:0007669"/>
    <property type="project" value="UniProtKB-SubCell"/>
</dbReference>
<organism evidence="9 10">
    <name type="scientific">Vineibacter terrae</name>
    <dbReference type="NCBI Taxonomy" id="2586908"/>
    <lineage>
        <taxon>Bacteria</taxon>
        <taxon>Pseudomonadati</taxon>
        <taxon>Pseudomonadota</taxon>
        <taxon>Alphaproteobacteria</taxon>
        <taxon>Hyphomicrobiales</taxon>
        <taxon>Vineibacter</taxon>
    </lineage>
</organism>
<feature type="transmembrane region" description="Helical" evidence="7">
    <location>
        <begin position="128"/>
        <end position="151"/>
    </location>
</feature>
<evidence type="ECO:0000256" key="5">
    <source>
        <dbReference type="ARBA" id="ARBA00022989"/>
    </source>
</evidence>
<evidence type="ECO:0000256" key="1">
    <source>
        <dbReference type="ARBA" id="ARBA00004651"/>
    </source>
</evidence>
<protein>
    <submittedName>
        <fullName evidence="9">Phosphonate ABC transporter, permease protein PhnE</fullName>
    </submittedName>
</protein>
<evidence type="ECO:0000259" key="8">
    <source>
        <dbReference type="PROSITE" id="PS50928"/>
    </source>
</evidence>
<dbReference type="InterPro" id="IPR000515">
    <property type="entry name" value="MetI-like"/>
</dbReference>
<comment type="subcellular location">
    <subcellularLocation>
        <location evidence="1 7">Cell membrane</location>
        <topology evidence="1 7">Multi-pass membrane protein</topology>
    </subcellularLocation>
</comment>
<keyword evidence="2 7" id="KW-0813">Transport</keyword>
<evidence type="ECO:0000256" key="6">
    <source>
        <dbReference type="ARBA" id="ARBA00023136"/>
    </source>
</evidence>
<feature type="transmembrane region" description="Helical" evidence="7">
    <location>
        <begin position="20"/>
        <end position="37"/>
    </location>
</feature>
<evidence type="ECO:0000256" key="2">
    <source>
        <dbReference type="ARBA" id="ARBA00022448"/>
    </source>
</evidence>
<dbReference type="RefSeq" id="WP_147849751.1">
    <property type="nucleotide sequence ID" value="NZ_VDUZ01000032.1"/>
</dbReference>
<feature type="transmembrane region" description="Helical" evidence="7">
    <location>
        <begin position="82"/>
        <end position="102"/>
    </location>
</feature>
<feature type="transmembrane region" description="Helical" evidence="7">
    <location>
        <begin position="211"/>
        <end position="230"/>
    </location>
</feature>
<dbReference type="OrthoDB" id="7820570at2"/>
<dbReference type="PROSITE" id="PS50928">
    <property type="entry name" value="ABC_TM1"/>
    <property type="match status" value="1"/>
</dbReference>
<dbReference type="Pfam" id="PF00528">
    <property type="entry name" value="BPD_transp_1"/>
    <property type="match status" value="1"/>
</dbReference>
<evidence type="ECO:0000256" key="7">
    <source>
        <dbReference type="RuleBase" id="RU363032"/>
    </source>
</evidence>
<comment type="similarity">
    <text evidence="7">Belongs to the binding-protein-dependent transport system permease family.</text>
</comment>
<dbReference type="PANTHER" id="PTHR30043:SF1">
    <property type="entry name" value="ABC TRANSPORT SYSTEM PERMEASE PROTEIN P69"/>
    <property type="match status" value="1"/>
</dbReference>
<dbReference type="EMBL" id="VDUZ01000032">
    <property type="protein sequence ID" value="TXL72591.1"/>
    <property type="molecule type" value="Genomic_DNA"/>
</dbReference>
<accession>A0A5C8PHC7</accession>
<dbReference type="SUPFAM" id="SSF161098">
    <property type="entry name" value="MetI-like"/>
    <property type="match status" value="1"/>
</dbReference>
<gene>
    <name evidence="9" type="primary">phnE</name>
    <name evidence="9" type="ORF">FHP25_25180</name>
</gene>
<dbReference type="AlphaFoldDB" id="A0A5C8PHC7"/>
<keyword evidence="5 7" id="KW-1133">Transmembrane helix</keyword>
<feature type="transmembrane region" description="Helical" evidence="7">
    <location>
        <begin position="242"/>
        <end position="262"/>
    </location>
</feature>
<keyword evidence="3" id="KW-1003">Cell membrane</keyword>